<dbReference type="EMBL" id="QSQT01000027">
    <property type="protein sequence ID" value="RGK52907.1"/>
    <property type="molecule type" value="Genomic_DNA"/>
</dbReference>
<proteinExistence type="predicted"/>
<dbReference type="AlphaFoldDB" id="A0A3E4MTB1"/>
<evidence type="ECO:0000313" key="1">
    <source>
        <dbReference type="EMBL" id="RGK52907.1"/>
    </source>
</evidence>
<comment type="caution">
    <text evidence="1">The sequence shown here is derived from an EMBL/GenBank/DDBJ whole genome shotgun (WGS) entry which is preliminary data.</text>
</comment>
<dbReference type="SUPFAM" id="SSF52788">
    <property type="entry name" value="Phosphotyrosine protein phosphatases I"/>
    <property type="match status" value="1"/>
</dbReference>
<protein>
    <recommendedName>
        <fullName evidence="3">Phosphotyrosine protein phosphatase I domain-containing protein</fullName>
    </recommendedName>
</protein>
<gene>
    <name evidence="1" type="ORF">DXD04_13090</name>
</gene>
<name>A0A3E4MTB1_9BACT</name>
<dbReference type="InterPro" id="IPR036196">
    <property type="entry name" value="Ptyr_pPase_sf"/>
</dbReference>
<keyword evidence="2" id="KW-1185">Reference proteome</keyword>
<accession>A0A3E4MTB1</accession>
<organism evidence="1 2">
    <name type="scientific">Phocaeicola plebeius</name>
    <dbReference type="NCBI Taxonomy" id="310297"/>
    <lineage>
        <taxon>Bacteria</taxon>
        <taxon>Pseudomonadati</taxon>
        <taxon>Bacteroidota</taxon>
        <taxon>Bacteroidia</taxon>
        <taxon>Bacteroidales</taxon>
        <taxon>Bacteroidaceae</taxon>
        <taxon>Phocaeicola</taxon>
    </lineage>
</organism>
<dbReference type="RefSeq" id="WP_117673700.1">
    <property type="nucleotide sequence ID" value="NZ_CABOGR010000027.1"/>
</dbReference>
<sequence length="148" mass="17049">MKVLLVGLERVGKLFSMESLFKKKLTEADMTDVEVVTAEMTEFGSPGGRKLERSMNEALRDEADFVVVMEPWQKDLLTRFMDYRNWHKIHLFADICKRKSKADMPSCDVDFGYRNGNEEMNDGCRNLLEGLKMLLRKRESDSSGLAMV</sequence>
<reference evidence="1 2" key="1">
    <citation type="submission" date="2018-08" db="EMBL/GenBank/DDBJ databases">
        <title>A genome reference for cultivated species of the human gut microbiota.</title>
        <authorList>
            <person name="Zou Y."/>
            <person name="Xue W."/>
            <person name="Luo G."/>
        </authorList>
    </citation>
    <scope>NUCLEOTIDE SEQUENCE [LARGE SCALE GENOMIC DNA]</scope>
    <source>
        <strain evidence="1 2">TF10-3AC</strain>
    </source>
</reference>
<evidence type="ECO:0008006" key="3">
    <source>
        <dbReference type="Google" id="ProtNLM"/>
    </source>
</evidence>
<dbReference type="Proteomes" id="UP000260862">
    <property type="component" value="Unassembled WGS sequence"/>
</dbReference>
<evidence type="ECO:0000313" key="2">
    <source>
        <dbReference type="Proteomes" id="UP000260862"/>
    </source>
</evidence>
<dbReference type="Gene3D" id="3.40.50.2300">
    <property type="match status" value="1"/>
</dbReference>